<dbReference type="AlphaFoldDB" id="A0A552UGX1"/>
<dbReference type="EMBL" id="VJWA01000001">
    <property type="protein sequence ID" value="TRW17472.1"/>
    <property type="molecule type" value="Genomic_DNA"/>
</dbReference>
<dbReference type="Proteomes" id="UP000317894">
    <property type="component" value="Unassembled WGS sequence"/>
</dbReference>
<dbReference type="RefSeq" id="WP_143555017.1">
    <property type="nucleotide sequence ID" value="NZ_VJWA01000001.1"/>
</dbReference>
<keyword evidence="2" id="KW-1185">Reference proteome</keyword>
<name>A0A552UGX1_9SPHN</name>
<dbReference type="OrthoDB" id="7605585at2"/>
<sequence>MARFVPNVPVVQRDPVVAVDADPLKPLPVGRNRFRLVVVDDAGNESEPTFLEVIIRDDTKPTAVLDIVDASGARVTPTVGAGKSFILSGARSSDVAPGKISEYRFTLLPAV</sequence>
<accession>A0A552UGX1</accession>
<protein>
    <submittedName>
        <fullName evidence="1">Uncharacterized protein</fullName>
    </submittedName>
</protein>
<comment type="caution">
    <text evidence="1">The sequence shown here is derived from an EMBL/GenBank/DDBJ whole genome shotgun (WGS) entry which is preliminary data.</text>
</comment>
<evidence type="ECO:0000313" key="2">
    <source>
        <dbReference type="Proteomes" id="UP000317894"/>
    </source>
</evidence>
<proteinExistence type="predicted"/>
<reference evidence="1 2" key="1">
    <citation type="submission" date="2019-07" db="EMBL/GenBank/DDBJ databases">
        <title>Novel species isolated from glacier.</title>
        <authorList>
            <person name="Liu Q."/>
            <person name="Xin Y.-H."/>
        </authorList>
    </citation>
    <scope>NUCLEOTIDE SEQUENCE [LARGE SCALE GENOMIC DNA]</scope>
    <source>
        <strain evidence="1 2">LB1R16</strain>
    </source>
</reference>
<organism evidence="1 2">
    <name type="scientific">Glacieibacterium frigidum</name>
    <dbReference type="NCBI Taxonomy" id="2593303"/>
    <lineage>
        <taxon>Bacteria</taxon>
        <taxon>Pseudomonadati</taxon>
        <taxon>Pseudomonadota</taxon>
        <taxon>Alphaproteobacteria</taxon>
        <taxon>Sphingomonadales</taxon>
        <taxon>Sphingosinicellaceae</taxon>
        <taxon>Glacieibacterium</taxon>
    </lineage>
</organism>
<evidence type="ECO:0000313" key="1">
    <source>
        <dbReference type="EMBL" id="TRW17472.1"/>
    </source>
</evidence>
<gene>
    <name evidence="1" type="ORF">FMM06_04735</name>
</gene>